<reference evidence="4" key="1">
    <citation type="journal article" date="2020" name="bioRxiv">
        <title>A rank-normalized archaeal taxonomy based on genome phylogeny resolves widespread incomplete and uneven classifications.</title>
        <authorList>
            <person name="Rinke C."/>
            <person name="Chuvochina M."/>
            <person name="Mussig A.J."/>
            <person name="Chaumeil P.-A."/>
            <person name="Waite D.W."/>
            <person name="Whitman W.B."/>
            <person name="Parks D.H."/>
            <person name="Hugenholtz P."/>
        </authorList>
    </citation>
    <scope>NUCLEOTIDE SEQUENCE [LARGE SCALE GENOMIC DNA]</scope>
</reference>
<dbReference type="InterPro" id="IPR000653">
    <property type="entry name" value="DegT/StrS_aminotransferase"/>
</dbReference>
<dbReference type="InterPro" id="IPR015424">
    <property type="entry name" value="PyrdxlP-dep_Trfase"/>
</dbReference>
<evidence type="ECO:0000256" key="2">
    <source>
        <dbReference type="RuleBase" id="RU004508"/>
    </source>
</evidence>
<accession>A0A7J4IWJ7</accession>
<organism evidence="3 4">
    <name type="scientific">Candidatus Iainarchaeum sp</name>
    <dbReference type="NCBI Taxonomy" id="3101447"/>
    <lineage>
        <taxon>Archaea</taxon>
        <taxon>Candidatus Iainarchaeota</taxon>
        <taxon>Candidatus Iainarchaeia</taxon>
        <taxon>Candidatus Iainarchaeales</taxon>
        <taxon>Candidatus Iainarchaeaceae</taxon>
        <taxon>Candidatus Iainarchaeum</taxon>
    </lineage>
</organism>
<dbReference type="PANTHER" id="PTHR30244">
    <property type="entry name" value="TRANSAMINASE"/>
    <property type="match status" value="1"/>
</dbReference>
<sequence>MNKLPAVLGGKPAFGKPVPITLPTLPSFERVSKMAEGIFSTGMITNHVFVREFEEKTAEHLCVKHAVAVSSCTSGLMLLMKALELKGEIILPSFTFNATGTALLWNNLEPVFVDIDSETFNLNPARVEEAITKKTAAILAVHVFGNPVDVKSLQEIAERKSVPLIFDSAHAFGASVKGKMVGGVGDAEVFSCSPTKLINSGEGGIISTNNGMLAEKLKVLRNYGVLPDYDCEQAGLNSRMPELNAILGIESLAILNQNLRKRLELVEMYKRGLKKIAGISFQRIEEGSKSCYKDFSIVVDKKEFGIDRNGLNLALEKENIVSKKYFFPPLHRQKIFSRYFEKFDGRLPETNYVSENALSLPLYSHMSRKEVEGIVSCVSAIHDNSEKVLEMLPNA</sequence>
<evidence type="ECO:0000256" key="1">
    <source>
        <dbReference type="ARBA" id="ARBA00022898"/>
    </source>
</evidence>
<dbReference type="AlphaFoldDB" id="A0A7J4IWJ7"/>
<dbReference type="Gene3D" id="3.40.640.10">
    <property type="entry name" value="Type I PLP-dependent aspartate aminotransferase-like (Major domain)"/>
    <property type="match status" value="1"/>
</dbReference>
<name>A0A7J4IWJ7_9ARCH</name>
<comment type="caution">
    <text evidence="3">The sequence shown here is derived from an EMBL/GenBank/DDBJ whole genome shotgun (WGS) entry which is preliminary data.</text>
</comment>
<comment type="similarity">
    <text evidence="2">Belongs to the DegT/DnrJ/EryC1 family.</text>
</comment>
<dbReference type="InterPro" id="IPR015422">
    <property type="entry name" value="PyrdxlP-dep_Trfase_small"/>
</dbReference>
<evidence type="ECO:0000313" key="3">
    <source>
        <dbReference type="EMBL" id="HIH08635.1"/>
    </source>
</evidence>
<dbReference type="Gene3D" id="3.90.1150.10">
    <property type="entry name" value="Aspartate Aminotransferase, domain 1"/>
    <property type="match status" value="1"/>
</dbReference>
<dbReference type="PANTHER" id="PTHR30244:SF9">
    <property type="entry name" value="PROTEIN RV3402C"/>
    <property type="match status" value="1"/>
</dbReference>
<dbReference type="GO" id="GO:0000271">
    <property type="term" value="P:polysaccharide biosynthetic process"/>
    <property type="evidence" value="ECO:0007669"/>
    <property type="project" value="TreeGrafter"/>
</dbReference>
<gene>
    <name evidence="3" type="ORF">HA237_04665</name>
</gene>
<dbReference type="InterPro" id="IPR015421">
    <property type="entry name" value="PyrdxlP-dep_Trfase_major"/>
</dbReference>
<keyword evidence="3" id="KW-0032">Aminotransferase</keyword>
<keyword evidence="1 2" id="KW-0663">Pyridoxal phosphate</keyword>
<dbReference type="CDD" id="cd00616">
    <property type="entry name" value="AHBA_syn"/>
    <property type="match status" value="1"/>
</dbReference>
<proteinExistence type="inferred from homology"/>
<dbReference type="GO" id="GO:0030170">
    <property type="term" value="F:pyridoxal phosphate binding"/>
    <property type="evidence" value="ECO:0007669"/>
    <property type="project" value="TreeGrafter"/>
</dbReference>
<dbReference type="GO" id="GO:0008483">
    <property type="term" value="F:transaminase activity"/>
    <property type="evidence" value="ECO:0007669"/>
    <property type="project" value="UniProtKB-KW"/>
</dbReference>
<dbReference type="SUPFAM" id="SSF53383">
    <property type="entry name" value="PLP-dependent transferases"/>
    <property type="match status" value="1"/>
</dbReference>
<dbReference type="Pfam" id="PF01041">
    <property type="entry name" value="DegT_DnrJ_EryC1"/>
    <property type="match status" value="1"/>
</dbReference>
<protein>
    <submittedName>
        <fullName evidence="3">DegT/DnrJ/EryC1/StrS family aminotransferase</fullName>
    </submittedName>
</protein>
<dbReference type="Proteomes" id="UP000577419">
    <property type="component" value="Unassembled WGS sequence"/>
</dbReference>
<dbReference type="PIRSF" id="PIRSF000390">
    <property type="entry name" value="PLP_StrS"/>
    <property type="match status" value="1"/>
</dbReference>
<keyword evidence="3" id="KW-0808">Transferase</keyword>
<dbReference type="EMBL" id="DUFG01000021">
    <property type="protein sequence ID" value="HIH08635.1"/>
    <property type="molecule type" value="Genomic_DNA"/>
</dbReference>
<evidence type="ECO:0000313" key="4">
    <source>
        <dbReference type="Proteomes" id="UP000577419"/>
    </source>
</evidence>